<dbReference type="Proteomes" id="UP000789759">
    <property type="component" value="Unassembled WGS sequence"/>
</dbReference>
<name>A0A9N9I7E3_9GLOM</name>
<dbReference type="EMBL" id="CAJVQA010013519">
    <property type="protein sequence ID" value="CAG8724933.1"/>
    <property type="molecule type" value="Genomic_DNA"/>
</dbReference>
<evidence type="ECO:0000313" key="2">
    <source>
        <dbReference type="Proteomes" id="UP000789759"/>
    </source>
</evidence>
<dbReference type="OrthoDB" id="2490111at2759"/>
<protein>
    <submittedName>
        <fullName evidence="1">7342_t:CDS:1</fullName>
    </submittedName>
</protein>
<comment type="caution">
    <text evidence="1">The sequence shown here is derived from an EMBL/GenBank/DDBJ whole genome shotgun (WGS) entry which is preliminary data.</text>
</comment>
<reference evidence="1" key="1">
    <citation type="submission" date="2021-06" db="EMBL/GenBank/DDBJ databases">
        <authorList>
            <person name="Kallberg Y."/>
            <person name="Tangrot J."/>
            <person name="Rosling A."/>
        </authorList>
    </citation>
    <scope>NUCLEOTIDE SEQUENCE</scope>
    <source>
        <strain evidence="1">FL966</strain>
    </source>
</reference>
<accession>A0A9N9I7E3</accession>
<sequence length="170" mass="20538">MLKLFDEQTQELTRLNGLLSIFDSYIKTINDDNNHCTSYMRIALKIQLEKLGEFNFKYYKTEFETSKKKIIRIINHKLDPVLNNMVEHKFYSTSNKIYQEKRGQLTKYLDYDYIIEDCRHKDIKIFNKFLVDKYKKDYINRKVDKIESLPSYKVVFVNPSLKTTIDHKKK</sequence>
<dbReference type="AlphaFoldDB" id="A0A9N9I7E3"/>
<organism evidence="1 2">
    <name type="scientific">Cetraspora pellucida</name>
    <dbReference type="NCBI Taxonomy" id="1433469"/>
    <lineage>
        <taxon>Eukaryota</taxon>
        <taxon>Fungi</taxon>
        <taxon>Fungi incertae sedis</taxon>
        <taxon>Mucoromycota</taxon>
        <taxon>Glomeromycotina</taxon>
        <taxon>Glomeromycetes</taxon>
        <taxon>Diversisporales</taxon>
        <taxon>Gigasporaceae</taxon>
        <taxon>Cetraspora</taxon>
    </lineage>
</organism>
<keyword evidence="2" id="KW-1185">Reference proteome</keyword>
<evidence type="ECO:0000313" key="1">
    <source>
        <dbReference type="EMBL" id="CAG8724933.1"/>
    </source>
</evidence>
<gene>
    <name evidence="1" type="ORF">CPELLU_LOCUS13120</name>
</gene>
<proteinExistence type="predicted"/>